<accession>A0A1E7FKZ5</accession>
<dbReference type="OrthoDB" id="36541at2759"/>
<reference evidence="1 2" key="1">
    <citation type="submission" date="2016-09" db="EMBL/GenBank/DDBJ databases">
        <title>Extensive genetic diversity and differential bi-allelic expression allows diatom success in the polar Southern Ocean.</title>
        <authorList>
            <consortium name="DOE Joint Genome Institute"/>
            <person name="Mock T."/>
            <person name="Otillar R.P."/>
            <person name="Strauss J."/>
            <person name="Dupont C."/>
            <person name="Frickenhaus S."/>
            <person name="Maumus F."/>
            <person name="Mcmullan M."/>
            <person name="Sanges R."/>
            <person name="Schmutz J."/>
            <person name="Toseland A."/>
            <person name="Valas R."/>
            <person name="Veluchamy A."/>
            <person name="Ward B.J."/>
            <person name="Allen A."/>
            <person name="Barry K."/>
            <person name="Falciatore A."/>
            <person name="Ferrante M."/>
            <person name="Fortunato A.E."/>
            <person name="Gloeckner G."/>
            <person name="Gruber A."/>
            <person name="Hipkin R."/>
            <person name="Janech M."/>
            <person name="Kroth P."/>
            <person name="Leese F."/>
            <person name="Lindquist E."/>
            <person name="Lyon B.R."/>
            <person name="Martin J."/>
            <person name="Mayer C."/>
            <person name="Parker M."/>
            <person name="Quesneville H."/>
            <person name="Raymond J."/>
            <person name="Uhlig C."/>
            <person name="Valentin K.U."/>
            <person name="Worden A.Z."/>
            <person name="Armbrust E.V."/>
            <person name="Bowler C."/>
            <person name="Green B."/>
            <person name="Moulton V."/>
            <person name="Van Oosterhout C."/>
            <person name="Grigoriev I."/>
        </authorList>
    </citation>
    <scope>NUCLEOTIDE SEQUENCE [LARGE SCALE GENOMIC DNA]</scope>
    <source>
        <strain evidence="1 2">CCMP1102</strain>
    </source>
</reference>
<evidence type="ECO:0000313" key="2">
    <source>
        <dbReference type="Proteomes" id="UP000095751"/>
    </source>
</evidence>
<name>A0A1E7FKZ5_9STRA</name>
<dbReference type="AlphaFoldDB" id="A0A1E7FKZ5"/>
<dbReference type="KEGG" id="fcy:FRACYDRAFT_260578"/>
<proteinExistence type="predicted"/>
<dbReference type="EMBL" id="KV784356">
    <property type="protein sequence ID" value="OEU18842.1"/>
    <property type="molecule type" value="Genomic_DNA"/>
</dbReference>
<organism evidence="1 2">
    <name type="scientific">Fragilariopsis cylindrus CCMP1102</name>
    <dbReference type="NCBI Taxonomy" id="635003"/>
    <lineage>
        <taxon>Eukaryota</taxon>
        <taxon>Sar</taxon>
        <taxon>Stramenopiles</taxon>
        <taxon>Ochrophyta</taxon>
        <taxon>Bacillariophyta</taxon>
        <taxon>Bacillariophyceae</taxon>
        <taxon>Bacillariophycidae</taxon>
        <taxon>Bacillariales</taxon>
        <taxon>Bacillariaceae</taxon>
        <taxon>Fragilariopsis</taxon>
    </lineage>
</organism>
<dbReference type="Proteomes" id="UP000095751">
    <property type="component" value="Unassembled WGS sequence"/>
</dbReference>
<evidence type="ECO:0000313" key="1">
    <source>
        <dbReference type="EMBL" id="OEU18842.1"/>
    </source>
</evidence>
<sequence>MAFNRLYKHIETLVRNDDEEVADNIPCKTDILSIRECRKDGKACDDIGLELLRCMGQFKVDTTEKIRTSMGIAKYNEYVKEMEDKHGKEKTVDIVAEPTEQLKDIEAYQVLHRLANNVHPKGGPPKTRDDIMNWTYSDQVRLEMGEGDWFDSIKIVGYEFGLPQTDALFGLSKENDKIESAQCRLIPNFQEKRNAALSAVKKIEDSVKEAAPGGKTPADFSAAFNDLYPTTDDLEAAF</sequence>
<dbReference type="InParanoid" id="A0A1E7FKZ5"/>
<keyword evidence="2" id="KW-1185">Reference proteome</keyword>
<gene>
    <name evidence="1" type="ORF">FRACYDRAFT_260578</name>
</gene>
<protein>
    <submittedName>
        <fullName evidence="1">Uncharacterized protein</fullName>
    </submittedName>
</protein>